<protein>
    <submittedName>
        <fullName evidence="2">Cupin-like domain-containing protein</fullName>
    </submittedName>
</protein>
<dbReference type="InterPro" id="IPR003347">
    <property type="entry name" value="JmjC_dom"/>
</dbReference>
<dbReference type="EMBL" id="JAGQFT020000001">
    <property type="protein sequence ID" value="MBS7455565.1"/>
    <property type="molecule type" value="Genomic_DNA"/>
</dbReference>
<dbReference type="Gene3D" id="2.60.120.10">
    <property type="entry name" value="Jelly Rolls"/>
    <property type="match status" value="1"/>
</dbReference>
<dbReference type="AlphaFoldDB" id="A0AAP2FY44"/>
<name>A0AAP2FY44_9GAMM</name>
<keyword evidence="3" id="KW-1185">Reference proteome</keyword>
<gene>
    <name evidence="2" type="ORF">KB893_000245</name>
</gene>
<proteinExistence type="predicted"/>
<evidence type="ECO:0000313" key="3">
    <source>
        <dbReference type="Proteomes" id="UP000675747"/>
    </source>
</evidence>
<dbReference type="InterPro" id="IPR041667">
    <property type="entry name" value="Cupin_8"/>
</dbReference>
<evidence type="ECO:0000259" key="1">
    <source>
        <dbReference type="PROSITE" id="PS51184"/>
    </source>
</evidence>
<feature type="domain" description="JmjC" evidence="1">
    <location>
        <begin position="117"/>
        <end position="274"/>
    </location>
</feature>
<reference evidence="2 3" key="1">
    <citation type="journal article" date="2021" name="Microbiol. Resour. Announc.">
        <title>Draft Genome Sequence of Coralloluteibacterium stylophorae LMG 29479T.</title>
        <authorList>
            <person name="Karlyshev A.V."/>
            <person name="Kudryashova E.B."/>
            <person name="Ariskina E.V."/>
            <person name="Conroy A.P."/>
            <person name="Abidueva E.Y."/>
        </authorList>
    </citation>
    <scope>NUCLEOTIDE SEQUENCE [LARGE SCALE GENOMIC DNA]</scope>
    <source>
        <strain evidence="2 3">LMG 29479</strain>
    </source>
</reference>
<comment type="caution">
    <text evidence="2">The sequence shown here is derived from an EMBL/GenBank/DDBJ whole genome shotgun (WGS) entry which is preliminary data.</text>
</comment>
<dbReference type="SUPFAM" id="SSF51197">
    <property type="entry name" value="Clavaminate synthase-like"/>
    <property type="match status" value="1"/>
</dbReference>
<dbReference type="SMART" id="SM00558">
    <property type="entry name" value="JmjC"/>
    <property type="match status" value="1"/>
</dbReference>
<sequence length="340" mass="37583">MLPGAEPIRELAHAGPDALSDDLLRSAEPVVLRGLVAHWPMARAGGESAEAAVAYLQRFARPGAAPVVATVGPPTIDGRFGYNTDLSAFNFRQEKVPLPVALKTLLKYLDEAAPPAIYVGSTTIDTWLPGFRGENDLDLGGRDPLASIWIGNRTRISAHQDVPDNLACVVAGRRRVTLFPPDQLANLYVGPLDFTPAGQPISLVDFAAPDLERFPRFAEAMRHARTAELGPGDAVLIPSMWWHHMEALAGFNVLVNYWWRQAPAWMDTPMNALMLAIMSVRDLPPEQRATWQEVFRHYVFEPGEAMADHIPGPARRALATPMDETRARELRARLLQRLNR</sequence>
<dbReference type="PANTHER" id="PTHR12461">
    <property type="entry name" value="HYPOXIA-INDUCIBLE FACTOR 1 ALPHA INHIBITOR-RELATED"/>
    <property type="match status" value="1"/>
</dbReference>
<evidence type="ECO:0000313" key="2">
    <source>
        <dbReference type="EMBL" id="MBS7455565.1"/>
    </source>
</evidence>
<organism evidence="2 3">
    <name type="scientific">Coralloluteibacterium stylophorae</name>
    <dbReference type="NCBI Taxonomy" id="1776034"/>
    <lineage>
        <taxon>Bacteria</taxon>
        <taxon>Pseudomonadati</taxon>
        <taxon>Pseudomonadota</taxon>
        <taxon>Gammaproteobacteria</taxon>
        <taxon>Lysobacterales</taxon>
        <taxon>Lysobacteraceae</taxon>
        <taxon>Coralloluteibacterium</taxon>
    </lineage>
</organism>
<dbReference type="Proteomes" id="UP000675747">
    <property type="component" value="Unassembled WGS sequence"/>
</dbReference>
<dbReference type="RefSeq" id="WP_213173286.1">
    <property type="nucleotide sequence ID" value="NZ_JAGQFT020000001.1"/>
</dbReference>
<dbReference type="InterPro" id="IPR014710">
    <property type="entry name" value="RmlC-like_jellyroll"/>
</dbReference>
<dbReference type="PANTHER" id="PTHR12461:SF105">
    <property type="entry name" value="HYPOXIA-INDUCIBLE FACTOR 1-ALPHA INHIBITOR"/>
    <property type="match status" value="1"/>
</dbReference>
<dbReference type="PROSITE" id="PS51184">
    <property type="entry name" value="JMJC"/>
    <property type="match status" value="1"/>
</dbReference>
<dbReference type="Pfam" id="PF13621">
    <property type="entry name" value="Cupin_8"/>
    <property type="match status" value="1"/>
</dbReference>
<accession>A0AAP2FY44</accession>